<proteinExistence type="predicted"/>
<name>A0AAV5BTK3_ELECO</name>
<dbReference type="Proteomes" id="UP001054889">
    <property type="component" value="Unassembled WGS sequence"/>
</dbReference>
<dbReference type="EMBL" id="BQKI01000002">
    <property type="protein sequence ID" value="GJM89243.1"/>
    <property type="molecule type" value="Genomic_DNA"/>
</dbReference>
<dbReference type="EMBL" id="BQKI01000002">
    <property type="protein sequence ID" value="GJM88842.1"/>
    <property type="molecule type" value="Genomic_DNA"/>
</dbReference>
<keyword evidence="3" id="KW-1185">Reference proteome</keyword>
<protein>
    <submittedName>
        <fullName evidence="1">Uncharacterized protein</fullName>
    </submittedName>
</protein>
<evidence type="ECO:0000313" key="2">
    <source>
        <dbReference type="EMBL" id="GJM89243.1"/>
    </source>
</evidence>
<reference evidence="1" key="1">
    <citation type="journal article" date="2018" name="DNA Res.">
        <title>Multiple hybrid de novo genome assembly of finger millet, an orphan allotetraploid crop.</title>
        <authorList>
            <person name="Hatakeyama M."/>
            <person name="Aluri S."/>
            <person name="Balachadran M.T."/>
            <person name="Sivarajan S.R."/>
            <person name="Patrignani A."/>
            <person name="Gruter S."/>
            <person name="Poveda L."/>
            <person name="Shimizu-Inatsugi R."/>
            <person name="Baeten J."/>
            <person name="Francoijs K.J."/>
            <person name="Nataraja K.N."/>
            <person name="Reddy Y.A.N."/>
            <person name="Phadnis S."/>
            <person name="Ravikumar R.L."/>
            <person name="Schlapbach R."/>
            <person name="Sreeman S.M."/>
            <person name="Shimizu K.K."/>
        </authorList>
    </citation>
    <scope>NUCLEOTIDE SEQUENCE</scope>
</reference>
<comment type="caution">
    <text evidence="1">The sequence shown here is derived from an EMBL/GenBank/DDBJ whole genome shotgun (WGS) entry which is preliminary data.</text>
</comment>
<dbReference type="AlphaFoldDB" id="A0AAV5BTK3"/>
<organism evidence="1 3">
    <name type="scientific">Eleusine coracana subsp. coracana</name>
    <dbReference type="NCBI Taxonomy" id="191504"/>
    <lineage>
        <taxon>Eukaryota</taxon>
        <taxon>Viridiplantae</taxon>
        <taxon>Streptophyta</taxon>
        <taxon>Embryophyta</taxon>
        <taxon>Tracheophyta</taxon>
        <taxon>Spermatophyta</taxon>
        <taxon>Magnoliopsida</taxon>
        <taxon>Liliopsida</taxon>
        <taxon>Poales</taxon>
        <taxon>Poaceae</taxon>
        <taxon>PACMAD clade</taxon>
        <taxon>Chloridoideae</taxon>
        <taxon>Cynodonteae</taxon>
        <taxon>Eleusininae</taxon>
        <taxon>Eleusine</taxon>
    </lineage>
</organism>
<accession>A0AAV5BTK3</accession>
<sequence>MGTRPGTILGISEIDEVEVPGPGPFLFSAFLKPCVLPPWLEASRIPSAAGAISSKKANVKSKTLSGILVRADRDKEN</sequence>
<evidence type="ECO:0000313" key="1">
    <source>
        <dbReference type="EMBL" id="GJM88842.1"/>
    </source>
</evidence>
<evidence type="ECO:0000313" key="3">
    <source>
        <dbReference type="Proteomes" id="UP001054889"/>
    </source>
</evidence>
<gene>
    <name evidence="1" type="primary">ga04959</name>
    <name evidence="2" type="synonym">ga05412</name>
    <name evidence="1" type="ORF">PR202_ga04959</name>
    <name evidence="2" type="ORF">PR202_ga05412</name>
</gene>
<reference evidence="1" key="2">
    <citation type="submission" date="2021-12" db="EMBL/GenBank/DDBJ databases">
        <title>Resequencing data analysis of finger millet.</title>
        <authorList>
            <person name="Hatakeyama M."/>
            <person name="Aluri S."/>
            <person name="Balachadran M.T."/>
            <person name="Sivarajan S.R."/>
            <person name="Poveda L."/>
            <person name="Shimizu-Inatsugi R."/>
            <person name="Schlapbach R."/>
            <person name="Sreeman S.M."/>
            <person name="Shimizu K.K."/>
        </authorList>
    </citation>
    <scope>NUCLEOTIDE SEQUENCE</scope>
</reference>